<feature type="compositionally biased region" description="Polar residues" evidence="1">
    <location>
        <begin position="1"/>
        <end position="19"/>
    </location>
</feature>
<evidence type="ECO:0000256" key="1">
    <source>
        <dbReference type="SAM" id="MobiDB-lite"/>
    </source>
</evidence>
<dbReference type="AlphaFoldDB" id="A0A9P3LMG6"/>
<sequence length="138" mass="14998">MAAAAQNTRSAQFSRTQRSARAPYSRPMATPAFSCAARGLHGARGSKFEISPSGERGLRERRARVPATRTGCLREGRASKIEISAPGERRRGWRRYTVSAGLHNGTRYSRAARASKAEIPASGEQGLPRLAKPLGRHN</sequence>
<accession>A0A9P3LMG6</accession>
<evidence type="ECO:0000313" key="2">
    <source>
        <dbReference type="EMBL" id="GJF00829.1"/>
    </source>
</evidence>
<comment type="caution">
    <text evidence="2">The sequence shown here is derived from an EMBL/GenBank/DDBJ whole genome shotgun (WGS) entry which is preliminary data.</text>
</comment>
<reference evidence="2 3" key="1">
    <citation type="submission" date="2021-08" db="EMBL/GenBank/DDBJ databases">
        <title>Draft Genome Sequence of Phanerochaete sordida strain YK-624.</title>
        <authorList>
            <person name="Mori T."/>
            <person name="Dohra H."/>
            <person name="Suzuki T."/>
            <person name="Kawagishi H."/>
            <person name="Hirai H."/>
        </authorList>
    </citation>
    <scope>NUCLEOTIDE SEQUENCE [LARGE SCALE GENOMIC DNA]</scope>
    <source>
        <strain evidence="2 3">YK-624</strain>
    </source>
</reference>
<protein>
    <submittedName>
        <fullName evidence="2">Uncharacterized protein</fullName>
    </submittedName>
</protein>
<keyword evidence="3" id="KW-1185">Reference proteome</keyword>
<feature type="region of interest" description="Disordered" evidence="1">
    <location>
        <begin position="1"/>
        <end position="27"/>
    </location>
</feature>
<dbReference type="Proteomes" id="UP000703269">
    <property type="component" value="Unassembled WGS sequence"/>
</dbReference>
<organism evidence="2 3">
    <name type="scientific">Phanerochaete sordida</name>
    <dbReference type="NCBI Taxonomy" id="48140"/>
    <lineage>
        <taxon>Eukaryota</taxon>
        <taxon>Fungi</taxon>
        <taxon>Dikarya</taxon>
        <taxon>Basidiomycota</taxon>
        <taxon>Agaricomycotina</taxon>
        <taxon>Agaricomycetes</taxon>
        <taxon>Polyporales</taxon>
        <taxon>Phanerochaetaceae</taxon>
        <taxon>Phanerochaete</taxon>
    </lineage>
</organism>
<dbReference type="EMBL" id="BPQB01000211">
    <property type="protein sequence ID" value="GJF00829.1"/>
    <property type="molecule type" value="Genomic_DNA"/>
</dbReference>
<feature type="region of interest" description="Disordered" evidence="1">
    <location>
        <begin position="114"/>
        <end position="138"/>
    </location>
</feature>
<name>A0A9P3LMG6_9APHY</name>
<gene>
    <name evidence="2" type="ORF">PsYK624_171310</name>
</gene>
<feature type="region of interest" description="Disordered" evidence="1">
    <location>
        <begin position="45"/>
        <end position="66"/>
    </location>
</feature>
<evidence type="ECO:0000313" key="3">
    <source>
        <dbReference type="Proteomes" id="UP000703269"/>
    </source>
</evidence>
<proteinExistence type="predicted"/>